<dbReference type="SUPFAM" id="SSF56204">
    <property type="entry name" value="Hect, E3 ligase catalytic domain"/>
    <property type="match status" value="1"/>
</dbReference>
<dbReference type="EMBL" id="JAHFZB010000002">
    <property type="protein sequence ID" value="KAK6493148.1"/>
    <property type="molecule type" value="Genomic_DNA"/>
</dbReference>
<name>A0ABR1A7S6_HUSHU</name>
<feature type="active site" description="Glycyl thioester intermediate" evidence="3">
    <location>
        <position position="79"/>
    </location>
</feature>
<sequence>MFSIVLESQGSNKRQTQSKVTGWWRDYLIDAQEEETGVSLGEILAFATGTDYPPALGWETKPSIEFIYSSDLFPTANTCANVLRLPTVHKEYEDFKKNMDFAIQNSPGFGQA</sequence>
<gene>
    <name evidence="5" type="ORF">HHUSO_G2650</name>
</gene>
<dbReference type="InterPro" id="IPR000569">
    <property type="entry name" value="HECT_dom"/>
</dbReference>
<accession>A0ABR1A7S6</accession>
<proteinExistence type="predicted"/>
<evidence type="ECO:0000256" key="2">
    <source>
        <dbReference type="ARBA" id="ARBA00022786"/>
    </source>
</evidence>
<keyword evidence="2 3" id="KW-0833">Ubl conjugation pathway</keyword>
<evidence type="ECO:0000256" key="1">
    <source>
        <dbReference type="ARBA" id="ARBA00022679"/>
    </source>
</evidence>
<evidence type="ECO:0000256" key="3">
    <source>
        <dbReference type="PROSITE-ProRule" id="PRU00104"/>
    </source>
</evidence>
<dbReference type="Proteomes" id="UP001369086">
    <property type="component" value="Unassembled WGS sequence"/>
</dbReference>
<evidence type="ECO:0000259" key="4">
    <source>
        <dbReference type="PROSITE" id="PS50237"/>
    </source>
</evidence>
<keyword evidence="1" id="KW-0808">Transferase</keyword>
<evidence type="ECO:0000313" key="6">
    <source>
        <dbReference type="Proteomes" id="UP001369086"/>
    </source>
</evidence>
<dbReference type="PROSITE" id="PS50237">
    <property type="entry name" value="HECT"/>
    <property type="match status" value="1"/>
</dbReference>
<dbReference type="Gene3D" id="3.30.2410.10">
    <property type="entry name" value="Hect, E3 ligase catalytic domain"/>
    <property type="match status" value="1"/>
</dbReference>
<keyword evidence="6" id="KW-1185">Reference proteome</keyword>
<feature type="domain" description="HECT" evidence="4">
    <location>
        <begin position="43"/>
        <end position="112"/>
    </location>
</feature>
<protein>
    <submittedName>
        <fullName evidence="5">G2/M phase-specific E3 ubiquitin-protein ligase-like isoform X1</fullName>
    </submittedName>
</protein>
<reference evidence="5 6" key="1">
    <citation type="submission" date="2021-05" db="EMBL/GenBank/DDBJ databases">
        <authorList>
            <person name="Zahm M."/>
            <person name="Klopp C."/>
            <person name="Cabau C."/>
            <person name="Kuhl H."/>
            <person name="Suciu R."/>
            <person name="Ciorpac M."/>
            <person name="Holostenco D."/>
            <person name="Gessner J."/>
            <person name="Wuertz S."/>
            <person name="Hohne C."/>
            <person name="Stock M."/>
            <person name="Gislard M."/>
            <person name="Lluch J."/>
            <person name="Milhes M."/>
            <person name="Lampietro C."/>
            <person name="Lopez Roques C."/>
            <person name="Donnadieu C."/>
            <person name="Du K."/>
            <person name="Schartl M."/>
            <person name="Guiguen Y."/>
        </authorList>
    </citation>
    <scope>NUCLEOTIDE SEQUENCE [LARGE SCALE GENOMIC DNA]</scope>
    <source>
        <strain evidence="5">Hh-F2</strain>
        <tissue evidence="5">Blood</tissue>
    </source>
</reference>
<dbReference type="Pfam" id="PF00632">
    <property type="entry name" value="HECT"/>
    <property type="match status" value="1"/>
</dbReference>
<dbReference type="InterPro" id="IPR035983">
    <property type="entry name" value="Hect_E3_ubiquitin_ligase"/>
</dbReference>
<organism evidence="5 6">
    <name type="scientific">Huso huso</name>
    <name type="common">Beluga</name>
    <name type="synonym">Acipenser huso</name>
    <dbReference type="NCBI Taxonomy" id="61971"/>
    <lineage>
        <taxon>Eukaryota</taxon>
        <taxon>Metazoa</taxon>
        <taxon>Chordata</taxon>
        <taxon>Craniata</taxon>
        <taxon>Vertebrata</taxon>
        <taxon>Euteleostomi</taxon>
        <taxon>Actinopterygii</taxon>
        <taxon>Chondrostei</taxon>
        <taxon>Acipenseriformes</taxon>
        <taxon>Acipenseridae</taxon>
        <taxon>Huso</taxon>
    </lineage>
</organism>
<comment type="caution">
    <text evidence="5">The sequence shown here is derived from an EMBL/GenBank/DDBJ whole genome shotgun (WGS) entry which is preliminary data.</text>
</comment>
<evidence type="ECO:0000313" key="5">
    <source>
        <dbReference type="EMBL" id="KAK6493148.1"/>
    </source>
</evidence>